<dbReference type="Pfam" id="PF00300">
    <property type="entry name" value="His_Phos_1"/>
    <property type="match status" value="1"/>
</dbReference>
<dbReference type="InterPro" id="IPR050275">
    <property type="entry name" value="PGM_Phosphatase"/>
</dbReference>
<gene>
    <name evidence="2" type="ORF">GCM10010470_36830</name>
</gene>
<comment type="caution">
    <text evidence="2">The sequence shown here is derived from an EMBL/GenBank/DDBJ whole genome shotgun (WGS) entry which is preliminary data.</text>
</comment>
<reference evidence="2 3" key="1">
    <citation type="journal article" date="2019" name="Int. J. Syst. Evol. Microbiol.">
        <title>The Global Catalogue of Microorganisms (GCM) 10K type strain sequencing project: providing services to taxonomists for standard genome sequencing and annotation.</title>
        <authorList>
            <consortium name="The Broad Institute Genomics Platform"/>
            <consortium name="The Broad Institute Genome Sequencing Center for Infectious Disease"/>
            <person name="Wu L."/>
            <person name="Ma J."/>
        </authorList>
    </citation>
    <scope>NUCLEOTIDE SEQUENCE [LARGE SCALE GENOMIC DNA]</scope>
    <source>
        <strain evidence="2 3">JCM 9383</strain>
    </source>
</reference>
<sequence length="201" mass="21938">MVFLRHGHSQKNALDRHGGPGLPLTGQGRDQVRDVAKELASSFGTPSRVFFCDRVHIEETARLLADSFGVAHDSDERIRPMGLGVLDGLSRAEAAEKYPEAADSLQRWRELGRGLERLNIPLGEDFESFRARTESFVAERCAEAAAEAPYTITVTSNSTIIMLVNIAEHGVGVTASQYRNVITANAEYTVFDTETVACGKG</sequence>
<proteinExistence type="predicted"/>
<evidence type="ECO:0008006" key="4">
    <source>
        <dbReference type="Google" id="ProtNLM"/>
    </source>
</evidence>
<dbReference type="PANTHER" id="PTHR48100">
    <property type="entry name" value="BROAD-SPECIFICITY PHOSPHATASE YOR283W-RELATED"/>
    <property type="match status" value="1"/>
</dbReference>
<feature type="region of interest" description="Disordered" evidence="1">
    <location>
        <begin position="1"/>
        <end position="28"/>
    </location>
</feature>
<dbReference type="InterPro" id="IPR029033">
    <property type="entry name" value="His_PPase_superfam"/>
</dbReference>
<evidence type="ECO:0000313" key="2">
    <source>
        <dbReference type="EMBL" id="GAA2798277.1"/>
    </source>
</evidence>
<dbReference type="SUPFAM" id="SSF53254">
    <property type="entry name" value="Phosphoglycerate mutase-like"/>
    <property type="match status" value="1"/>
</dbReference>
<dbReference type="Proteomes" id="UP001500979">
    <property type="component" value="Unassembled WGS sequence"/>
</dbReference>
<accession>A0ABN3VEW8</accession>
<keyword evidence="3" id="KW-1185">Reference proteome</keyword>
<dbReference type="Gene3D" id="3.40.50.1240">
    <property type="entry name" value="Phosphoglycerate mutase-like"/>
    <property type="match status" value="1"/>
</dbReference>
<dbReference type="InterPro" id="IPR013078">
    <property type="entry name" value="His_Pase_superF_clade-1"/>
</dbReference>
<organism evidence="2 3">
    <name type="scientific">Saccharopolyspora taberi</name>
    <dbReference type="NCBI Taxonomy" id="60895"/>
    <lineage>
        <taxon>Bacteria</taxon>
        <taxon>Bacillati</taxon>
        <taxon>Actinomycetota</taxon>
        <taxon>Actinomycetes</taxon>
        <taxon>Pseudonocardiales</taxon>
        <taxon>Pseudonocardiaceae</taxon>
        <taxon>Saccharopolyspora</taxon>
    </lineage>
</organism>
<protein>
    <recommendedName>
        <fullName evidence="4">Histidine phosphatase family protein</fullName>
    </recommendedName>
</protein>
<dbReference type="EMBL" id="BAAAUX010000014">
    <property type="protein sequence ID" value="GAA2798277.1"/>
    <property type="molecule type" value="Genomic_DNA"/>
</dbReference>
<dbReference type="PANTHER" id="PTHR48100:SF1">
    <property type="entry name" value="HISTIDINE PHOSPHATASE FAMILY PROTEIN-RELATED"/>
    <property type="match status" value="1"/>
</dbReference>
<evidence type="ECO:0000256" key="1">
    <source>
        <dbReference type="SAM" id="MobiDB-lite"/>
    </source>
</evidence>
<name>A0ABN3VEW8_9PSEU</name>
<evidence type="ECO:0000313" key="3">
    <source>
        <dbReference type="Proteomes" id="UP001500979"/>
    </source>
</evidence>
<dbReference type="RefSeq" id="WP_344681337.1">
    <property type="nucleotide sequence ID" value="NZ_BAAAUX010000014.1"/>
</dbReference>